<evidence type="ECO:0000256" key="10">
    <source>
        <dbReference type="ARBA" id="ARBA00022927"/>
    </source>
</evidence>
<feature type="transmembrane region" description="Helical" evidence="18">
    <location>
        <begin position="812"/>
        <end position="834"/>
    </location>
</feature>
<dbReference type="InterPro" id="IPR030659">
    <property type="entry name" value="SecY_CS"/>
</dbReference>
<evidence type="ECO:0000256" key="17">
    <source>
        <dbReference type="ARBA" id="ARBA00074355"/>
    </source>
</evidence>
<evidence type="ECO:0000256" key="14">
    <source>
        <dbReference type="ARBA" id="ARBA00023078"/>
    </source>
</evidence>
<evidence type="ECO:0000256" key="15">
    <source>
        <dbReference type="ARBA" id="ARBA00023136"/>
    </source>
</evidence>
<feature type="transmembrane region" description="Helical" evidence="18">
    <location>
        <begin position="664"/>
        <end position="684"/>
    </location>
</feature>
<comment type="caution">
    <text evidence="21">The sequence shown here is derived from an EMBL/GenBank/DDBJ whole genome shotgun (WGS) entry which is preliminary data.</text>
</comment>
<keyword evidence="4" id="KW-0813">Transport</keyword>
<evidence type="ECO:0000313" key="21">
    <source>
        <dbReference type="EMBL" id="KAF3452816.1"/>
    </source>
</evidence>
<evidence type="ECO:0000256" key="4">
    <source>
        <dbReference type="ARBA" id="ARBA00022448"/>
    </source>
</evidence>
<evidence type="ECO:0000259" key="19">
    <source>
        <dbReference type="Pfam" id="PF00370"/>
    </source>
</evidence>
<dbReference type="GO" id="GO:0015031">
    <property type="term" value="P:protein transport"/>
    <property type="evidence" value="ECO:0007669"/>
    <property type="project" value="UniProtKB-KW"/>
</dbReference>
<dbReference type="InterPro" id="IPR002208">
    <property type="entry name" value="SecY/SEC61-alpha"/>
</dbReference>
<dbReference type="Gene3D" id="1.10.3370.10">
    <property type="entry name" value="SecY subunit domain"/>
    <property type="match status" value="1"/>
</dbReference>
<keyword evidence="7" id="KW-0808">Transferase</keyword>
<evidence type="ECO:0000256" key="13">
    <source>
        <dbReference type="ARBA" id="ARBA00023010"/>
    </source>
</evidence>
<feature type="domain" description="Carbohydrate kinase FGGY N-terminal" evidence="19">
    <location>
        <begin position="18"/>
        <end position="289"/>
    </location>
</feature>
<dbReference type="Gene3D" id="3.30.420.40">
    <property type="match status" value="1"/>
</dbReference>
<accession>A0A8K0HI19</accession>
<dbReference type="Pfam" id="PF00370">
    <property type="entry name" value="FGGY_N"/>
    <property type="match status" value="1"/>
</dbReference>
<proteinExistence type="inferred from homology"/>
<feature type="domain" description="Carbohydrate kinase FGGY C-terminal" evidence="20">
    <location>
        <begin position="313"/>
        <end position="524"/>
    </location>
</feature>
<dbReference type="HAMAP" id="MF_01465">
    <property type="entry name" value="SecY"/>
    <property type="match status" value="1"/>
</dbReference>
<comment type="similarity">
    <text evidence="2">Belongs to the SecY/SEC61-alpha family.</text>
</comment>
<dbReference type="InterPro" id="IPR023201">
    <property type="entry name" value="SecY_dom_sf"/>
</dbReference>
<dbReference type="CDD" id="cd07782">
    <property type="entry name" value="ASKHA_NBD_FGGY_D-RBK"/>
    <property type="match status" value="1"/>
</dbReference>
<evidence type="ECO:0000256" key="12">
    <source>
        <dbReference type="ARBA" id="ARBA00022989"/>
    </source>
</evidence>
<dbReference type="InterPro" id="IPR043129">
    <property type="entry name" value="ATPase_NBD"/>
</dbReference>
<dbReference type="GO" id="GO:0009535">
    <property type="term" value="C:chloroplast thylakoid membrane"/>
    <property type="evidence" value="ECO:0007669"/>
    <property type="project" value="UniProtKB-SubCell"/>
</dbReference>
<keyword evidence="11" id="KW-0809">Transit peptide</keyword>
<dbReference type="SUPFAM" id="SSF103491">
    <property type="entry name" value="Preprotein translocase SecY subunit"/>
    <property type="match status" value="1"/>
</dbReference>
<keyword evidence="14" id="KW-0793">Thylakoid</keyword>
<dbReference type="Pfam" id="PF02782">
    <property type="entry name" value="FGGY_C"/>
    <property type="match status" value="1"/>
</dbReference>
<dbReference type="PANTHER" id="PTHR43435">
    <property type="entry name" value="RIBULOKINASE"/>
    <property type="match status" value="1"/>
</dbReference>
<dbReference type="GO" id="GO:0019321">
    <property type="term" value="P:pentose metabolic process"/>
    <property type="evidence" value="ECO:0007669"/>
    <property type="project" value="TreeGrafter"/>
</dbReference>
<dbReference type="FunFam" id="1.10.3370.10:FF:000003">
    <property type="entry name" value="Preprotein translocase subunit SECY, chloroplastic"/>
    <property type="match status" value="1"/>
</dbReference>
<evidence type="ECO:0000256" key="3">
    <source>
        <dbReference type="ARBA" id="ARBA00009156"/>
    </source>
</evidence>
<evidence type="ECO:0000256" key="16">
    <source>
        <dbReference type="ARBA" id="ARBA00031059"/>
    </source>
</evidence>
<dbReference type="Pfam" id="PF00344">
    <property type="entry name" value="SecY"/>
    <property type="match status" value="1"/>
</dbReference>
<keyword evidence="9" id="KW-0418">Kinase</keyword>
<keyword evidence="15 18" id="KW-0472">Membrane</keyword>
<evidence type="ECO:0000256" key="8">
    <source>
        <dbReference type="ARBA" id="ARBA00022692"/>
    </source>
</evidence>
<evidence type="ECO:0000259" key="20">
    <source>
        <dbReference type="Pfam" id="PF02782"/>
    </source>
</evidence>
<dbReference type="PANTHER" id="PTHR43435:SF4">
    <property type="entry name" value="FGGY CARBOHYDRATE KINASE DOMAIN-CONTAINING PROTEIN"/>
    <property type="match status" value="1"/>
</dbReference>
<keyword evidence="10" id="KW-0653">Protein transport</keyword>
<evidence type="ECO:0000256" key="18">
    <source>
        <dbReference type="SAM" id="Phobius"/>
    </source>
</evidence>
<dbReference type="AlphaFoldDB" id="A0A8K0HI19"/>
<evidence type="ECO:0000256" key="6">
    <source>
        <dbReference type="ARBA" id="ARBA00022640"/>
    </source>
</evidence>
<dbReference type="InterPro" id="IPR018485">
    <property type="entry name" value="FGGY_C"/>
</dbReference>
<evidence type="ECO:0000256" key="11">
    <source>
        <dbReference type="ARBA" id="ARBA00022946"/>
    </source>
</evidence>
<dbReference type="InterPro" id="IPR018484">
    <property type="entry name" value="FGGY_N"/>
</dbReference>
<reference evidence="21" key="1">
    <citation type="submission" date="2020-03" db="EMBL/GenBank/DDBJ databases">
        <title>A high-quality chromosome-level genome assembly of a woody plant with both climbing and erect habits, Rhamnella rubrinervis.</title>
        <authorList>
            <person name="Lu Z."/>
            <person name="Yang Y."/>
            <person name="Zhu X."/>
            <person name="Sun Y."/>
        </authorList>
    </citation>
    <scope>NUCLEOTIDE SEQUENCE</scope>
    <source>
        <strain evidence="21">BYM</strain>
        <tissue evidence="21">Leaf</tissue>
    </source>
</reference>
<keyword evidence="6" id="KW-0934">Plastid</keyword>
<evidence type="ECO:0000256" key="9">
    <source>
        <dbReference type="ARBA" id="ARBA00022777"/>
    </source>
</evidence>
<evidence type="ECO:0000256" key="2">
    <source>
        <dbReference type="ARBA" id="ARBA00005751"/>
    </source>
</evidence>
<keyword evidence="8 18" id="KW-0812">Transmembrane</keyword>
<evidence type="ECO:0000256" key="5">
    <source>
        <dbReference type="ARBA" id="ARBA00022528"/>
    </source>
</evidence>
<feature type="transmembrane region" description="Helical" evidence="18">
    <location>
        <begin position="757"/>
        <end position="775"/>
    </location>
</feature>
<dbReference type="PROSITE" id="PS00756">
    <property type="entry name" value="SECY_2"/>
    <property type="match status" value="1"/>
</dbReference>
<gene>
    <name evidence="21" type="ORF">FNV43_RR03249</name>
</gene>
<comment type="similarity">
    <text evidence="3">Belongs to the FGGY kinase family.</text>
</comment>
<keyword evidence="13" id="KW-0811">Translocation</keyword>
<evidence type="ECO:0000256" key="7">
    <source>
        <dbReference type="ARBA" id="ARBA00022679"/>
    </source>
</evidence>
<feature type="transmembrane region" description="Helical" evidence="18">
    <location>
        <begin position="573"/>
        <end position="592"/>
    </location>
</feature>
<dbReference type="InterPro" id="IPR026593">
    <property type="entry name" value="SecY"/>
</dbReference>
<protein>
    <recommendedName>
        <fullName evidence="17">FGGY carbohydrate kinase domain-containing protein</fullName>
    </recommendedName>
    <alternativeName>
        <fullName evidence="16">CpSecY</fullName>
    </alternativeName>
</protein>
<dbReference type="SUPFAM" id="SSF53067">
    <property type="entry name" value="Actin-like ATPase domain"/>
    <property type="match status" value="2"/>
</dbReference>
<name>A0A8K0HI19_9ROSA</name>
<dbReference type="OrthoDB" id="203824at2759"/>
<dbReference type="Gene3D" id="1.20.58.2240">
    <property type="match status" value="1"/>
</dbReference>
<dbReference type="PRINTS" id="PR00303">
    <property type="entry name" value="SECYTRNLCASE"/>
</dbReference>
<dbReference type="EMBL" id="VOIH02000002">
    <property type="protein sequence ID" value="KAF3452816.1"/>
    <property type="molecule type" value="Genomic_DNA"/>
</dbReference>
<evidence type="ECO:0000313" key="22">
    <source>
        <dbReference type="Proteomes" id="UP000796880"/>
    </source>
</evidence>
<feature type="transmembrane region" description="Helical" evidence="18">
    <location>
        <begin position="635"/>
        <end position="652"/>
    </location>
</feature>
<sequence length="887" mass="95888">MTSQAPSSSPSRPLRSVFLGVDVGTGSARAGLFDENGKLLGSSSSPIQIWKEADCVEQSSTDIWLAICAAVKAACSLANVSAEEVKGLGFVATCSLVAVDSDGCPVTVSWSGDSRRNIIVWMDHRAVEQAERINSYKSPVLQYCGGSLSPEMQPPKLLWVKENLKESWSMVFKWMDLSDWLSYRATGDDTRSLCTTVCKWTYLGHAHMQQHEEKESRNMEACGWDDEFWEEIGLGDLVEGHHSKIGRSVAFPGHPLGSGLTSAAAKELGLLAGIPVGTSLIDAHAGGVGVMESVPFSVSEAKVDDTEALCHRMALVCGTSTCHMAVSHRKLFIPGVWGPFWSAMVPEYWLTEGGQSATGALLDHIIENHVASPHLANRAASQNISVFQLLNKILETMMLDLKRPFLASLTGEIHVLPDFHGNRSPIADPKAKGMVSGLTLDTSEKQLALLYLATVQGIAYGTRHIVDHCNSHGHKIDTILACGGLAKNPILIQEHADIIGCPIILPRESEPVLLGAAILGAVAARKYSSLHEAMKALNAAGQIVFQLLAQIYPKLQDLQKREGEAGRKKILQYTRYASVGFAIVQAIGQVLYLRPYVNDFSTQWAISSVTLLTLGSILTTYIGERISDLKLGNGTSLLIFTSIISYLPASFGRTAAEAFQDGNYVGLATIIFSFFLLVLGIVYVQEAERKIPLNYASRYTSRSGGLQKSAYLPFKVNSSGVMPIIFSTSSLALPGTLARFTGLAALKKAAVALNPGGSFYLPTNILLIAFFNYYYTFLQLDPDDVSEQLKRQGASIPLVRPGKSTAAFLKTVLTRISVLGSAFLAVLAAGPAVVEQITHLTAFRGFAGTSVLILVGCATDTARKVQAEIISQKYKNIEFYDIDNFSP</sequence>
<keyword evidence="12 18" id="KW-1133">Transmembrane helix</keyword>
<dbReference type="NCBIfam" id="TIGR01315">
    <property type="entry name" value="5C_CHO_kinase"/>
    <property type="match status" value="1"/>
</dbReference>
<evidence type="ECO:0000256" key="1">
    <source>
        <dbReference type="ARBA" id="ARBA00004454"/>
    </source>
</evidence>
<feature type="transmembrane region" description="Helical" evidence="18">
    <location>
        <begin position="604"/>
        <end position="623"/>
    </location>
</feature>
<dbReference type="FunFam" id="3.30.420.40:FF:000101">
    <property type="entry name" value="FGGY carbohydrate kinase domain-containing protein"/>
    <property type="match status" value="1"/>
</dbReference>
<keyword evidence="5" id="KW-0150">Chloroplast</keyword>
<dbReference type="Proteomes" id="UP000796880">
    <property type="component" value="Unassembled WGS sequence"/>
</dbReference>
<comment type="subcellular location">
    <subcellularLocation>
        <location evidence="1">Plastid</location>
        <location evidence="1">Chloroplast thylakoid membrane</location>
        <topology evidence="1">Multi-pass membrane protein</topology>
    </subcellularLocation>
</comment>
<dbReference type="InterPro" id="IPR006003">
    <property type="entry name" value="FGGY_RbtK-like"/>
</dbReference>
<keyword evidence="22" id="KW-1185">Reference proteome</keyword>
<dbReference type="GO" id="GO:0019150">
    <property type="term" value="F:D-ribulokinase activity"/>
    <property type="evidence" value="ECO:0007669"/>
    <property type="project" value="TreeGrafter"/>
</dbReference>
<dbReference type="NCBIfam" id="TIGR00967">
    <property type="entry name" value="3a0501s007"/>
    <property type="match status" value="1"/>
</dbReference>
<organism evidence="21 22">
    <name type="scientific">Rhamnella rubrinervis</name>
    <dbReference type="NCBI Taxonomy" id="2594499"/>
    <lineage>
        <taxon>Eukaryota</taxon>
        <taxon>Viridiplantae</taxon>
        <taxon>Streptophyta</taxon>
        <taxon>Embryophyta</taxon>
        <taxon>Tracheophyta</taxon>
        <taxon>Spermatophyta</taxon>
        <taxon>Magnoliopsida</taxon>
        <taxon>eudicotyledons</taxon>
        <taxon>Gunneridae</taxon>
        <taxon>Pentapetalae</taxon>
        <taxon>rosids</taxon>
        <taxon>fabids</taxon>
        <taxon>Rosales</taxon>
        <taxon>Rhamnaceae</taxon>
        <taxon>rhamnoid group</taxon>
        <taxon>Rhamneae</taxon>
        <taxon>Rhamnella</taxon>
    </lineage>
</organism>